<dbReference type="Proteomes" id="UP000649345">
    <property type="component" value="Unassembled WGS sequence"/>
</dbReference>
<accession>A0A923L9B7</accession>
<comment type="caution">
    <text evidence="2">The sequence shown here is derived from an EMBL/GenBank/DDBJ whole genome shotgun (WGS) entry which is preliminary data.</text>
</comment>
<dbReference type="RefSeq" id="WP_118480312.1">
    <property type="nucleotide sequence ID" value="NZ_JACOOR010000001.1"/>
</dbReference>
<organism evidence="2 3">
    <name type="scientific">Anaerosacchariphilus hominis</name>
    <dbReference type="NCBI Taxonomy" id="2763017"/>
    <lineage>
        <taxon>Bacteria</taxon>
        <taxon>Bacillati</taxon>
        <taxon>Bacillota</taxon>
        <taxon>Clostridia</taxon>
        <taxon>Lachnospirales</taxon>
        <taxon>Lachnospiraceae</taxon>
        <taxon>Anaerosacchariphilus</taxon>
    </lineage>
</organism>
<dbReference type="GO" id="GO:0006352">
    <property type="term" value="P:DNA-templated transcription initiation"/>
    <property type="evidence" value="ECO:0007669"/>
    <property type="project" value="InterPro"/>
</dbReference>
<reference evidence="2" key="1">
    <citation type="submission" date="2020-08" db="EMBL/GenBank/DDBJ databases">
        <title>Genome public.</title>
        <authorList>
            <person name="Liu C."/>
            <person name="Sun Q."/>
        </authorList>
    </citation>
    <scope>NUCLEOTIDE SEQUENCE</scope>
    <source>
        <strain evidence="2">NSJ-68</strain>
    </source>
</reference>
<dbReference type="Gene3D" id="1.10.1740.10">
    <property type="match status" value="1"/>
</dbReference>
<dbReference type="AlphaFoldDB" id="A0A923L9B7"/>
<dbReference type="InterPro" id="IPR013325">
    <property type="entry name" value="RNA_pol_sigma_r2"/>
</dbReference>
<sequence>MKQNFKLTKDQQTLVEKNLSIVHWVIVNNIHVNPGICGLEYGDLFQEGCLWLCKAAFTYHAGQAQFSTYAKKVVKNGLLSYCRKICSQGRHVSRLIIGEQGELAADGEQVDQPDDHFDSHLSRLETLDLLEASKQNYQGVARLGIEALALKVQGMRITDIAALYQVPPSHVGAWISRSLEKLRNDPDFLTCLL</sequence>
<protein>
    <submittedName>
        <fullName evidence="2">Sigma-70 family RNA polymerase sigma factor</fullName>
    </submittedName>
</protein>
<dbReference type="EMBL" id="JACOOR010000001">
    <property type="protein sequence ID" value="MBC5658293.1"/>
    <property type="molecule type" value="Genomic_DNA"/>
</dbReference>
<dbReference type="GO" id="GO:0003700">
    <property type="term" value="F:DNA-binding transcription factor activity"/>
    <property type="evidence" value="ECO:0007669"/>
    <property type="project" value="InterPro"/>
</dbReference>
<evidence type="ECO:0000259" key="1">
    <source>
        <dbReference type="Pfam" id="PF04542"/>
    </source>
</evidence>
<dbReference type="NCBIfam" id="TIGR02937">
    <property type="entry name" value="sigma70-ECF"/>
    <property type="match status" value="1"/>
</dbReference>
<name>A0A923L9B7_9FIRM</name>
<dbReference type="SUPFAM" id="SSF88946">
    <property type="entry name" value="Sigma2 domain of RNA polymerase sigma factors"/>
    <property type="match status" value="1"/>
</dbReference>
<proteinExistence type="predicted"/>
<dbReference type="InterPro" id="IPR014284">
    <property type="entry name" value="RNA_pol_sigma-70_dom"/>
</dbReference>
<dbReference type="Pfam" id="PF04542">
    <property type="entry name" value="Sigma70_r2"/>
    <property type="match status" value="1"/>
</dbReference>
<evidence type="ECO:0000313" key="3">
    <source>
        <dbReference type="Proteomes" id="UP000649345"/>
    </source>
</evidence>
<keyword evidence="3" id="KW-1185">Reference proteome</keyword>
<evidence type="ECO:0000313" key="2">
    <source>
        <dbReference type="EMBL" id="MBC5658293.1"/>
    </source>
</evidence>
<gene>
    <name evidence="2" type="ORF">H8S44_00645</name>
</gene>
<dbReference type="InterPro" id="IPR007627">
    <property type="entry name" value="RNA_pol_sigma70_r2"/>
</dbReference>
<feature type="domain" description="RNA polymerase sigma-70 region 2" evidence="1">
    <location>
        <begin position="36"/>
        <end position="84"/>
    </location>
</feature>